<reference evidence="6 7" key="1">
    <citation type="submission" date="2016-09" db="EMBL/GenBank/DDBJ databases">
        <title>The complete genome sequences of Rhizobium gallicum, symbiovars gallicum and phaseoli, symbionts associated to common bean (Phaseolus vulgaris).</title>
        <authorList>
            <person name="Bustos P."/>
            <person name="Santamaria R.I."/>
            <person name="Perez-Carrascal O.M."/>
            <person name="Juarez S."/>
            <person name="Lozano L."/>
            <person name="Martinez-Flores I."/>
            <person name="Martinez-Romero E."/>
            <person name="Cevallos M."/>
            <person name="Romero D."/>
            <person name="Davila G."/>
            <person name="Gonzalez V."/>
        </authorList>
    </citation>
    <scope>NUCLEOTIDE SEQUENCE [LARGE SCALE GENOMIC DNA]</scope>
    <source>
        <strain evidence="6 7">IE4872</strain>
        <plasmid evidence="7">prgalie4872d</plasmid>
    </source>
</reference>
<keyword evidence="3" id="KW-0238">DNA-binding</keyword>
<evidence type="ECO:0000256" key="2">
    <source>
        <dbReference type="ARBA" id="ARBA00023015"/>
    </source>
</evidence>
<keyword evidence="4" id="KW-0804">Transcription</keyword>
<dbReference type="InterPro" id="IPR050176">
    <property type="entry name" value="LTTR"/>
</dbReference>
<dbReference type="PANTHER" id="PTHR30579:SF2">
    <property type="entry name" value="HTH-TYPE TRANSCRIPTIONAL REGULATOR ARGP"/>
    <property type="match status" value="1"/>
</dbReference>
<geneLocation type="plasmid" evidence="7">
    <name>prgalie4872d</name>
</geneLocation>
<dbReference type="InterPro" id="IPR005119">
    <property type="entry name" value="LysR_subst-bd"/>
</dbReference>
<evidence type="ECO:0000256" key="4">
    <source>
        <dbReference type="ARBA" id="ARBA00023163"/>
    </source>
</evidence>
<dbReference type="Gene3D" id="3.40.190.290">
    <property type="match status" value="1"/>
</dbReference>
<dbReference type="OrthoDB" id="3252676at2"/>
<evidence type="ECO:0000259" key="5">
    <source>
        <dbReference type="PROSITE" id="PS50931"/>
    </source>
</evidence>
<dbReference type="Pfam" id="PF00126">
    <property type="entry name" value="HTH_1"/>
    <property type="match status" value="1"/>
</dbReference>
<keyword evidence="6" id="KW-0614">Plasmid</keyword>
<protein>
    <submittedName>
        <fullName evidence="6">Chromosome replication initiation inhibitor</fullName>
    </submittedName>
</protein>
<dbReference type="SUPFAM" id="SSF46785">
    <property type="entry name" value="Winged helix' DNA-binding domain"/>
    <property type="match status" value="1"/>
</dbReference>
<dbReference type="InterPro" id="IPR017685">
    <property type="entry name" value="ArgP"/>
</dbReference>
<accession>A0A1L5NW28</accession>
<dbReference type="AlphaFoldDB" id="A0A1L5NW28"/>
<dbReference type="InterPro" id="IPR000847">
    <property type="entry name" value="LysR_HTH_N"/>
</dbReference>
<evidence type="ECO:0000313" key="6">
    <source>
        <dbReference type="EMBL" id="APO72112.1"/>
    </source>
</evidence>
<comment type="similarity">
    <text evidence="1">Belongs to the LysR transcriptional regulatory family.</text>
</comment>
<proteinExistence type="inferred from homology"/>
<dbReference type="PROSITE" id="PS50931">
    <property type="entry name" value="HTH_LYSR"/>
    <property type="match status" value="1"/>
</dbReference>
<sequence length="299" mass="33087">MIDYSALRAVSAIVQTGSFEKAAGILNVTPSAVSQRVKQLEERLGIVLVARGTPCTATEKGEWLCRHMENVGMLEADLFEHLPALVDPAKPEPRVTLHIATNADSLGTWFLTAMSSFARRSAYLFNIAIDDEDHTAEWLRRGQVVAAVSSLEKPVQGCRRMFLGALRYHATASPDFVTRHFPQGVTAEAIGNAPALTFNQKDRLQSRWIHQVLGEDLSPPTHWLPSTQAFIEASLSGMGWGMNPAPLVREHLDSGRLVELIPEAPLDVPLYWQMNRLAAERLVDLTREVMTVAKHHLLG</sequence>
<dbReference type="EMBL" id="CP017105">
    <property type="protein sequence ID" value="APO72112.1"/>
    <property type="molecule type" value="Genomic_DNA"/>
</dbReference>
<organism evidence="6 7">
    <name type="scientific">Rhizobium gallicum</name>
    <dbReference type="NCBI Taxonomy" id="56730"/>
    <lineage>
        <taxon>Bacteria</taxon>
        <taxon>Pseudomonadati</taxon>
        <taxon>Pseudomonadota</taxon>
        <taxon>Alphaproteobacteria</taxon>
        <taxon>Hyphomicrobiales</taxon>
        <taxon>Rhizobiaceae</taxon>
        <taxon>Rhizobium/Agrobacterium group</taxon>
        <taxon>Rhizobium</taxon>
    </lineage>
</organism>
<dbReference type="PANTHER" id="PTHR30579">
    <property type="entry name" value="TRANSCRIPTIONAL REGULATOR"/>
    <property type="match status" value="1"/>
</dbReference>
<dbReference type="GO" id="GO:0003700">
    <property type="term" value="F:DNA-binding transcription factor activity"/>
    <property type="evidence" value="ECO:0007669"/>
    <property type="project" value="InterPro"/>
</dbReference>
<evidence type="ECO:0000313" key="7">
    <source>
        <dbReference type="Proteomes" id="UP000184749"/>
    </source>
</evidence>
<dbReference type="GO" id="GO:0003677">
    <property type="term" value="F:DNA binding"/>
    <property type="evidence" value="ECO:0007669"/>
    <property type="project" value="UniProtKB-KW"/>
</dbReference>
<dbReference type="Gene3D" id="1.10.10.10">
    <property type="entry name" value="Winged helix-like DNA-binding domain superfamily/Winged helix DNA-binding domain"/>
    <property type="match status" value="1"/>
</dbReference>
<dbReference type="NCBIfam" id="NF002964">
    <property type="entry name" value="PRK03635.1"/>
    <property type="match status" value="1"/>
</dbReference>
<evidence type="ECO:0000256" key="3">
    <source>
        <dbReference type="ARBA" id="ARBA00023125"/>
    </source>
</evidence>
<evidence type="ECO:0000256" key="1">
    <source>
        <dbReference type="ARBA" id="ARBA00009437"/>
    </source>
</evidence>
<name>A0A1L5NW28_9HYPH</name>
<dbReference type="RefSeq" id="WP_074072321.1">
    <property type="nucleotide sequence ID" value="NZ_CP017105.1"/>
</dbReference>
<dbReference type="SUPFAM" id="SSF53850">
    <property type="entry name" value="Periplasmic binding protein-like II"/>
    <property type="match status" value="1"/>
</dbReference>
<dbReference type="NCBIfam" id="TIGR03298">
    <property type="entry name" value="argP"/>
    <property type="match status" value="1"/>
</dbReference>
<gene>
    <name evidence="6" type="primary">iciA</name>
    <name evidence="6" type="ORF">IE4872_PD01591</name>
</gene>
<dbReference type="NCBIfam" id="NF009888">
    <property type="entry name" value="PRK13348.1"/>
    <property type="match status" value="1"/>
</dbReference>
<dbReference type="Proteomes" id="UP000184749">
    <property type="component" value="Plasmid pRgalIE4872d"/>
</dbReference>
<dbReference type="Pfam" id="PF03466">
    <property type="entry name" value="LysR_substrate"/>
    <property type="match status" value="1"/>
</dbReference>
<feature type="domain" description="HTH lysR-type" evidence="5">
    <location>
        <begin position="2"/>
        <end position="58"/>
    </location>
</feature>
<dbReference type="InterPro" id="IPR036388">
    <property type="entry name" value="WH-like_DNA-bd_sf"/>
</dbReference>
<dbReference type="InterPro" id="IPR036390">
    <property type="entry name" value="WH_DNA-bd_sf"/>
</dbReference>
<keyword evidence="2" id="KW-0805">Transcription regulation</keyword>